<feature type="region of interest" description="Disordered" evidence="14">
    <location>
        <begin position="616"/>
        <end position="646"/>
    </location>
</feature>
<dbReference type="PANTHER" id="PTHR11740:SF0">
    <property type="entry name" value="CASEIN KINASE II SUBUNIT BETA"/>
    <property type="match status" value="1"/>
</dbReference>
<evidence type="ECO:0000313" key="16">
    <source>
        <dbReference type="EMBL" id="KAF5388151.1"/>
    </source>
</evidence>
<dbReference type="OrthoDB" id="2275560at2759"/>
<feature type="transmembrane region" description="Helical" evidence="15">
    <location>
        <begin position="163"/>
        <end position="184"/>
    </location>
</feature>
<keyword evidence="5 15" id="KW-0812">Transmembrane</keyword>
<evidence type="ECO:0000256" key="3">
    <source>
        <dbReference type="ARBA" id="ARBA00006941"/>
    </source>
</evidence>
<dbReference type="Pfam" id="PF01158">
    <property type="entry name" value="Ribosomal_L36e"/>
    <property type="match status" value="1"/>
</dbReference>
<feature type="compositionally biased region" description="Polar residues" evidence="14">
    <location>
        <begin position="745"/>
        <end position="754"/>
    </location>
</feature>
<keyword evidence="9" id="KW-0687">Ribonucleoprotein</keyword>
<dbReference type="FunFam" id="1.10.10.1760:FF:000001">
    <property type="entry name" value="60S ribosomal protein L36"/>
    <property type="match status" value="1"/>
</dbReference>
<dbReference type="Gene3D" id="1.10.10.1760">
    <property type="entry name" value="60S ribosomal protein L36"/>
    <property type="match status" value="1"/>
</dbReference>
<evidence type="ECO:0000256" key="6">
    <source>
        <dbReference type="ARBA" id="ARBA00022980"/>
    </source>
</evidence>
<comment type="caution">
    <text evidence="16">The sequence shown here is derived from an EMBL/GenBank/DDBJ whole genome shotgun (WGS) entry which is preliminary data.</text>
</comment>
<evidence type="ECO:0000256" key="1">
    <source>
        <dbReference type="ARBA" id="ARBA00004651"/>
    </source>
</evidence>
<evidence type="ECO:0000313" key="17">
    <source>
        <dbReference type="Proteomes" id="UP000565441"/>
    </source>
</evidence>
<keyword evidence="4" id="KW-1003">Cell membrane</keyword>
<dbReference type="Proteomes" id="UP000565441">
    <property type="component" value="Unassembled WGS sequence"/>
</dbReference>
<dbReference type="Gene3D" id="1.10.1820.10">
    <property type="entry name" value="protein kinase ck2 holoenzyme, chain C, domain 1"/>
    <property type="match status" value="1"/>
</dbReference>
<feature type="compositionally biased region" description="Basic and acidic residues" evidence="14">
    <location>
        <begin position="31"/>
        <end position="43"/>
    </location>
</feature>
<comment type="subunit">
    <text evidence="13">Tetramer of two alpha and two beta subunits.</text>
</comment>
<dbReference type="InterPro" id="IPR035991">
    <property type="entry name" value="Casein_kinase_II_beta-like"/>
</dbReference>
<dbReference type="InterPro" id="IPR016149">
    <property type="entry name" value="Casein_kin_II_reg-sub_N"/>
</dbReference>
<reference evidence="16 17" key="1">
    <citation type="journal article" date="2020" name="ISME J.">
        <title>Uncovering the hidden diversity of litter-decomposition mechanisms in mushroom-forming fungi.</title>
        <authorList>
            <person name="Floudas D."/>
            <person name="Bentzer J."/>
            <person name="Ahren D."/>
            <person name="Johansson T."/>
            <person name="Persson P."/>
            <person name="Tunlid A."/>
        </authorList>
    </citation>
    <scope>NUCLEOTIDE SEQUENCE [LARGE SCALE GENOMIC DNA]</scope>
    <source>
        <strain evidence="16 17">CBS 661.87</strain>
    </source>
</reference>
<comment type="catalytic activity">
    <reaction evidence="11">
        <text>fluoride(in) = fluoride(out)</text>
        <dbReference type="Rhea" id="RHEA:76159"/>
        <dbReference type="ChEBI" id="CHEBI:17051"/>
    </reaction>
    <physiologicalReaction direction="left-to-right" evidence="11">
        <dbReference type="Rhea" id="RHEA:76160"/>
    </physiologicalReaction>
</comment>
<evidence type="ECO:0000256" key="4">
    <source>
        <dbReference type="ARBA" id="ARBA00022475"/>
    </source>
</evidence>
<evidence type="ECO:0000256" key="11">
    <source>
        <dbReference type="ARBA" id="ARBA00035585"/>
    </source>
</evidence>
<proteinExistence type="inferred from homology"/>
<dbReference type="GO" id="GO:0003735">
    <property type="term" value="F:structural constituent of ribosome"/>
    <property type="evidence" value="ECO:0007669"/>
    <property type="project" value="InterPro"/>
</dbReference>
<evidence type="ECO:0000256" key="7">
    <source>
        <dbReference type="ARBA" id="ARBA00022989"/>
    </source>
</evidence>
<keyword evidence="17" id="KW-1185">Reference proteome</keyword>
<feature type="compositionally biased region" description="Low complexity" evidence="14">
    <location>
        <begin position="616"/>
        <end position="633"/>
    </location>
</feature>
<evidence type="ECO:0000256" key="14">
    <source>
        <dbReference type="SAM" id="MobiDB-lite"/>
    </source>
</evidence>
<dbReference type="AlphaFoldDB" id="A0A8H5HRY7"/>
<dbReference type="InterPro" id="IPR003691">
    <property type="entry name" value="FluC"/>
</dbReference>
<dbReference type="InterPro" id="IPR038097">
    <property type="entry name" value="Ribosomal_eL36_sf"/>
</dbReference>
<feature type="compositionally biased region" description="Polar residues" evidence="14">
    <location>
        <begin position="769"/>
        <end position="784"/>
    </location>
</feature>
<gene>
    <name evidence="16" type="ORF">D9615_000465</name>
</gene>
<dbReference type="PRINTS" id="PR00472">
    <property type="entry name" value="CASNKINASEII"/>
</dbReference>
<dbReference type="GO" id="GO:0005840">
    <property type="term" value="C:ribosome"/>
    <property type="evidence" value="ECO:0007669"/>
    <property type="project" value="UniProtKB-KW"/>
</dbReference>
<evidence type="ECO:0000256" key="2">
    <source>
        <dbReference type="ARBA" id="ARBA00006509"/>
    </source>
</evidence>
<evidence type="ECO:0000256" key="8">
    <source>
        <dbReference type="ARBA" id="ARBA00023136"/>
    </source>
</evidence>
<dbReference type="GO" id="GO:0005737">
    <property type="term" value="C:cytoplasm"/>
    <property type="evidence" value="ECO:0007669"/>
    <property type="project" value="TreeGrafter"/>
</dbReference>
<dbReference type="Pfam" id="PF01214">
    <property type="entry name" value="CK_II_beta"/>
    <property type="match status" value="1"/>
</dbReference>
<dbReference type="InterPro" id="IPR000509">
    <property type="entry name" value="Ribosomal_eL36"/>
</dbReference>
<dbReference type="GO" id="GO:0019887">
    <property type="term" value="F:protein kinase regulator activity"/>
    <property type="evidence" value="ECO:0007669"/>
    <property type="project" value="InterPro"/>
</dbReference>
<feature type="region of interest" description="Disordered" evidence="14">
    <location>
        <begin position="695"/>
        <end position="789"/>
    </location>
</feature>
<dbReference type="PANTHER" id="PTHR11740">
    <property type="entry name" value="CASEIN KINASE II SUBUNIT BETA"/>
    <property type="match status" value="1"/>
</dbReference>
<sequence>MGTPMIPTNKGSPADPQDEEPTQEELQSLETIERPPSELSEREKHIHPHPFSIHILALLIPSSIFGALARLGLNALATYDGQSIFPLAYAQGLGCLIMGFAAALKEPFGRFYPPLYTAITTGFCGSLTTFSGWQLDVFDSWMNASQLPHGGFRNFIDGAGKSAFTLSISIASVSFGLNIGRLVLRHSHPLPRPKRTVRYTISMLSILSYGAVFPAYFLISADFRHQATAALLFAYPGALTRYILSIYLNTRLKALPLGTLVANSVGTALLGGFNVLQNKTHPVSPGACSLLQGLSDGYCGCLTTVSTFAVEVRGLGMTKGFRYALLSWCVVDDLFIDSVCNNLRLTGNEVEHVTWHWIPRLETIGVTNTPSSTSTTFDLLLTPPSTEAQQELEEEAVSGTGEADEIMEEPDDQEDGYILNARVSCRCFHSIPGLRTEQLTWFCSLPGHEYFCEVTEDFIEDDFNLTGLNIMVPFWKEAMEMVLDVEPDEDTSKIPDVSIIESSAEMLYGLVHQRYILTRAGLQAMVEKYENGVFGSCPRVYCVGCNVVPCGRSDMPGLDTVKLFCPNCNDVYVPPSSKFQGVDGAFFGTTFAHLFFQSYRELAPAPFWKVPSSGGSSLSPKSSSSGSSSRSSPFTNPNPHGGQKRAAGYVYVPRIYGFKVSERAKSGPRMHWLRLRPESPGELDLVDWRGRWIDEDDEYDDDDDDDDGDRQMEDFDPDTVEGEEEDEEEEEEEEEEDGRARDIMQGQQRASQRSADGHHLRPPTPIYSARTSPTSSVAPRTPQETAPRVPALYTTFPSPMSIAGGKVKVIRQPWTPRATAQYIGFRGVAYIFTICCYLGETDAVMGCVRRSHVKLYRTQPPKYPRDPFWIIQGRLLAATHDPLKTSRKWSAPHGYPTTAIEKVTRPSQRKGVQSTKTNFVRSVIREVAGFSAYERRVMELLRNSKDKKARKLTKKRLGTLLRSKRKLEELSTIIQESRRAAH</sequence>
<comment type="similarity">
    <text evidence="3 13">Belongs to the casein kinase 2 subunit beta family.</text>
</comment>
<feature type="transmembrane region" description="Helical" evidence="15">
    <location>
        <begin position="196"/>
        <end position="219"/>
    </location>
</feature>
<comment type="similarity">
    <text evidence="2">Belongs to the eukaryotic ribosomal protein eL36 family.</text>
</comment>
<name>A0A8H5HRY7_9AGAR</name>
<dbReference type="FunFam" id="2.20.25.20:FF:000001">
    <property type="entry name" value="Casein kinase II subunit beta"/>
    <property type="match status" value="1"/>
</dbReference>
<organism evidence="16 17">
    <name type="scientific">Tricholomella constricta</name>
    <dbReference type="NCBI Taxonomy" id="117010"/>
    <lineage>
        <taxon>Eukaryota</taxon>
        <taxon>Fungi</taxon>
        <taxon>Dikarya</taxon>
        <taxon>Basidiomycota</taxon>
        <taxon>Agaricomycotina</taxon>
        <taxon>Agaricomycetes</taxon>
        <taxon>Agaricomycetidae</taxon>
        <taxon>Agaricales</taxon>
        <taxon>Tricholomatineae</taxon>
        <taxon>Lyophyllaceae</taxon>
        <taxon>Tricholomella</taxon>
    </lineage>
</organism>
<dbReference type="InterPro" id="IPR000704">
    <property type="entry name" value="Casein_kinase_II_reg-sub"/>
</dbReference>
<dbReference type="GO" id="GO:0034456">
    <property type="term" value="C:UTP-C complex"/>
    <property type="evidence" value="ECO:0007669"/>
    <property type="project" value="TreeGrafter"/>
</dbReference>
<dbReference type="GO" id="GO:0005886">
    <property type="term" value="C:plasma membrane"/>
    <property type="evidence" value="ECO:0007669"/>
    <property type="project" value="UniProtKB-SubCell"/>
</dbReference>
<comment type="subcellular location">
    <subcellularLocation>
        <location evidence="1">Cell membrane</location>
        <topology evidence="1">Multi-pass membrane protein</topology>
    </subcellularLocation>
</comment>
<evidence type="ECO:0000256" key="15">
    <source>
        <dbReference type="SAM" id="Phobius"/>
    </source>
</evidence>
<feature type="transmembrane region" description="Helical" evidence="15">
    <location>
        <begin position="225"/>
        <end position="244"/>
    </location>
</feature>
<dbReference type="Pfam" id="PF02537">
    <property type="entry name" value="CRCB"/>
    <property type="match status" value="2"/>
</dbReference>
<evidence type="ECO:0000256" key="10">
    <source>
        <dbReference type="ARBA" id="ARBA00035120"/>
    </source>
</evidence>
<comment type="similarity">
    <text evidence="10">Belongs to the fluoride channel Fluc/FEX (TC 1.A.43) family.</text>
</comment>
<dbReference type="SMART" id="SM01085">
    <property type="entry name" value="CK_II_beta"/>
    <property type="match status" value="1"/>
</dbReference>
<dbReference type="SUPFAM" id="SSF57798">
    <property type="entry name" value="Casein kinase II beta subunit"/>
    <property type="match status" value="1"/>
</dbReference>
<keyword evidence="7 15" id="KW-1133">Transmembrane helix</keyword>
<dbReference type="Gene3D" id="2.20.25.20">
    <property type="match status" value="1"/>
</dbReference>
<comment type="function">
    <text evidence="12 13">Regulatory subunit of casein kinase II/CK2. As part of the kinase complex regulates the basal catalytic activity of the alpha subunit a constitutively active serine/threonine-protein kinase that phosphorylates a large number of substrates containing acidic residues C-terminal to the phosphorylated serine or threonine.</text>
</comment>
<dbReference type="GO" id="GO:0005956">
    <property type="term" value="C:protein kinase CK2 complex"/>
    <property type="evidence" value="ECO:0007669"/>
    <property type="project" value="UniProtKB-UniRule"/>
</dbReference>
<feature type="compositionally biased region" description="Acidic residues" evidence="14">
    <location>
        <begin position="695"/>
        <end position="737"/>
    </location>
</feature>
<feature type="transmembrane region" description="Helical" evidence="15">
    <location>
        <begin position="115"/>
        <end position="135"/>
    </location>
</feature>
<feature type="transmembrane region" description="Helical" evidence="15">
    <location>
        <begin position="51"/>
        <end position="72"/>
    </location>
</feature>
<evidence type="ECO:0000256" key="13">
    <source>
        <dbReference type="RuleBase" id="RU361268"/>
    </source>
</evidence>
<accession>A0A8H5HRY7</accession>
<protein>
    <recommendedName>
        <fullName evidence="13">Casein kinase II subunit beta</fullName>
        <shortName evidence="13">CK II beta</shortName>
    </recommendedName>
</protein>
<feature type="region of interest" description="Disordered" evidence="14">
    <location>
        <begin position="1"/>
        <end position="43"/>
    </location>
</feature>
<keyword evidence="6" id="KW-0689">Ribosomal protein</keyword>
<evidence type="ECO:0000256" key="5">
    <source>
        <dbReference type="ARBA" id="ARBA00022692"/>
    </source>
</evidence>
<dbReference type="GO" id="GO:0006359">
    <property type="term" value="P:regulation of transcription by RNA polymerase III"/>
    <property type="evidence" value="ECO:0007669"/>
    <property type="project" value="TreeGrafter"/>
</dbReference>
<dbReference type="EMBL" id="JAACJP010000001">
    <property type="protein sequence ID" value="KAF5388151.1"/>
    <property type="molecule type" value="Genomic_DNA"/>
</dbReference>
<feature type="transmembrane region" description="Helical" evidence="15">
    <location>
        <begin position="84"/>
        <end position="103"/>
    </location>
</feature>
<dbReference type="GO" id="GO:0006412">
    <property type="term" value="P:translation"/>
    <property type="evidence" value="ECO:0007669"/>
    <property type="project" value="InterPro"/>
</dbReference>
<evidence type="ECO:0000256" key="9">
    <source>
        <dbReference type="ARBA" id="ARBA00023274"/>
    </source>
</evidence>
<evidence type="ECO:0000256" key="12">
    <source>
        <dbReference type="ARBA" id="ARBA00045899"/>
    </source>
</evidence>
<feature type="transmembrane region" description="Helical" evidence="15">
    <location>
        <begin position="256"/>
        <end position="276"/>
    </location>
</feature>
<keyword evidence="8 15" id="KW-0472">Membrane</keyword>